<dbReference type="SUPFAM" id="SSF50494">
    <property type="entry name" value="Trypsin-like serine proteases"/>
    <property type="match status" value="1"/>
</dbReference>
<reference evidence="2 3" key="1">
    <citation type="submission" date="2019-11" db="EMBL/GenBank/DDBJ databases">
        <title>Acidiferrimicrobium australis gen. nov., sp. nov., an acidophilic and obligately heterotrophic, member of the Actinobacteria that catalyses dissimilatory oxido- reduction of iron isolated from metal-rich acidic water in Chile.</title>
        <authorList>
            <person name="Gonzalez D."/>
            <person name="Huber K."/>
            <person name="Hedrich S."/>
            <person name="Rojas-Villalobos C."/>
            <person name="Quatrini R."/>
            <person name="Dinamarca M.A."/>
            <person name="Schwarz A."/>
            <person name="Canales C."/>
            <person name="Nancucheo I."/>
        </authorList>
    </citation>
    <scope>NUCLEOTIDE SEQUENCE [LARGE SCALE GENOMIC DNA]</scope>
    <source>
        <strain evidence="2 3">USS-CCA1</strain>
    </source>
</reference>
<keyword evidence="3" id="KW-1185">Reference proteome</keyword>
<sequence>MEAEDGREDDGPLFAWLPPEDRLWRHPSEVGASAAERAASVWRRSPGARVWTVALVAGVFGAILASGVGLATGLFVQHTVTVPVPLPARSTSAATTTSAQEPANSWPAIANEVAPSVVGITAGGQTASGVIYEAYQDSTYVITAADVVAGSRRVGILWDNGTRGRGYVVGADPASGIAVVRVAGAGHHPPA</sequence>
<feature type="transmembrane region" description="Helical" evidence="1">
    <location>
        <begin position="50"/>
        <end position="76"/>
    </location>
</feature>
<accession>A0ABW9QSY5</accession>
<protein>
    <submittedName>
        <fullName evidence="2">Uncharacterized protein</fullName>
    </submittedName>
</protein>
<evidence type="ECO:0000313" key="2">
    <source>
        <dbReference type="EMBL" id="MST32939.1"/>
    </source>
</evidence>
<keyword evidence="1" id="KW-0472">Membrane</keyword>
<name>A0ABW9QSY5_9ACTN</name>
<comment type="caution">
    <text evidence="2">The sequence shown here is derived from an EMBL/GenBank/DDBJ whole genome shotgun (WGS) entry which is preliminary data.</text>
</comment>
<dbReference type="InterPro" id="IPR043504">
    <property type="entry name" value="Peptidase_S1_PA_chymotrypsin"/>
</dbReference>
<organism evidence="2 3">
    <name type="scientific">Acidiferrimicrobium australe</name>
    <dbReference type="NCBI Taxonomy" id="2664430"/>
    <lineage>
        <taxon>Bacteria</taxon>
        <taxon>Bacillati</taxon>
        <taxon>Actinomycetota</taxon>
        <taxon>Acidimicrobiia</taxon>
        <taxon>Acidimicrobiales</taxon>
        <taxon>Acidimicrobiaceae</taxon>
        <taxon>Acidiferrimicrobium</taxon>
    </lineage>
</organism>
<dbReference type="Gene3D" id="2.40.10.10">
    <property type="entry name" value="Trypsin-like serine proteases"/>
    <property type="match status" value="1"/>
</dbReference>
<evidence type="ECO:0000313" key="3">
    <source>
        <dbReference type="Proteomes" id="UP000437736"/>
    </source>
</evidence>
<proteinExistence type="predicted"/>
<dbReference type="InterPro" id="IPR009003">
    <property type="entry name" value="Peptidase_S1_PA"/>
</dbReference>
<evidence type="ECO:0000256" key="1">
    <source>
        <dbReference type="SAM" id="Phobius"/>
    </source>
</evidence>
<dbReference type="EMBL" id="WJHE01000437">
    <property type="protein sequence ID" value="MST32939.1"/>
    <property type="molecule type" value="Genomic_DNA"/>
</dbReference>
<keyword evidence="1" id="KW-1133">Transmembrane helix</keyword>
<keyword evidence="1" id="KW-0812">Transmembrane</keyword>
<dbReference type="Proteomes" id="UP000437736">
    <property type="component" value="Unassembled WGS sequence"/>
</dbReference>
<gene>
    <name evidence="2" type="ORF">GHK86_09445</name>
</gene>
<feature type="non-terminal residue" evidence="2">
    <location>
        <position position="191"/>
    </location>
</feature>